<evidence type="ECO:0000313" key="4">
    <source>
        <dbReference type="Proteomes" id="UP001158598"/>
    </source>
</evidence>
<dbReference type="RefSeq" id="WP_010962155.1">
    <property type="nucleotide sequence ID" value="NZ_OX458332.1"/>
</dbReference>
<feature type="chain" id="PRO_5041215742" evidence="1">
    <location>
        <begin position="20"/>
        <end position="340"/>
    </location>
</feature>
<evidence type="ECO:0000313" key="3">
    <source>
        <dbReference type="EMBL" id="CAI8805053.1"/>
    </source>
</evidence>
<keyword evidence="1" id="KW-0732">Signal</keyword>
<proteinExistence type="predicted"/>
<accession>A0AA35Y0M5</accession>
<dbReference type="OMA" id="VAYENYI"/>
<feature type="domain" description="Lysozyme inhibitor LprI-like N-terminal" evidence="2">
    <location>
        <begin position="27"/>
        <end position="112"/>
    </location>
</feature>
<organism evidence="3 4">
    <name type="scientific">Methylococcus capsulatus</name>
    <dbReference type="NCBI Taxonomy" id="414"/>
    <lineage>
        <taxon>Bacteria</taxon>
        <taxon>Pseudomonadati</taxon>
        <taxon>Pseudomonadota</taxon>
        <taxon>Gammaproteobacteria</taxon>
        <taxon>Methylococcales</taxon>
        <taxon>Methylococcaceae</taxon>
        <taxon>Methylococcus</taxon>
    </lineage>
</organism>
<dbReference type="GeneID" id="88225128"/>
<dbReference type="PANTHER" id="PTHR37549">
    <property type="entry name" value="LIPOPROTEIN LPRI"/>
    <property type="match status" value="1"/>
</dbReference>
<protein>
    <submittedName>
        <fullName evidence="3">LprI domain-containing protein</fullName>
    </submittedName>
</protein>
<reference evidence="3" key="1">
    <citation type="submission" date="2023-03" db="EMBL/GenBank/DDBJ databases">
        <authorList>
            <person name="Pearce D."/>
        </authorList>
    </citation>
    <scope>NUCLEOTIDE SEQUENCE</scope>
    <source>
        <strain evidence="3">Mc</strain>
    </source>
</reference>
<dbReference type="Pfam" id="PF07007">
    <property type="entry name" value="LprI"/>
    <property type="match status" value="1"/>
</dbReference>
<dbReference type="PANTHER" id="PTHR37549:SF1">
    <property type="entry name" value="LIPOPROTEIN LPRI"/>
    <property type="match status" value="1"/>
</dbReference>
<dbReference type="Gene3D" id="1.20.1270.180">
    <property type="match status" value="1"/>
</dbReference>
<dbReference type="AlphaFoldDB" id="A0AA35Y0M5"/>
<dbReference type="InterPro" id="IPR052755">
    <property type="entry name" value="Lysozyme_Inhibitor_LprI"/>
</dbReference>
<feature type="signal peptide" evidence="1">
    <location>
        <begin position="1"/>
        <end position="19"/>
    </location>
</feature>
<evidence type="ECO:0000259" key="2">
    <source>
        <dbReference type="Pfam" id="PF07007"/>
    </source>
</evidence>
<dbReference type="InterPro" id="IPR009739">
    <property type="entry name" value="LprI-like_N"/>
</dbReference>
<dbReference type="GO" id="GO:0005576">
    <property type="term" value="C:extracellular region"/>
    <property type="evidence" value="ECO:0007669"/>
    <property type="project" value="TreeGrafter"/>
</dbReference>
<sequence>MKTLFFCAAAVATTAAVHADPRPSFDCTKAQGSIERAICSDENLADRDRSLAERFARLEKDLSPESFATVRNAQRDWVSWVRAWCGGKKSAEDASHPSGVADCLNTEYGEREGVLALPSRTSGTLKLEGRLIFRNRKVASTAEVEDDGYPWLTGTPADKAQTFNRHIEKTLAIASRLSRFTPGDLKAMGEGVEHLARTFEVHHFDGHLISLEVIHTNAGPTGHTWMSEYALNWDLDRGRPLKLDDVFRVDRKFWETVVAQARKYLKENSDTADVDGWLDSVSTEVKDEANWLFDDRGVVVLLGHGSRSAAGTAAEVPVGYAELRPFLKTDRPSWAGTTGE</sequence>
<evidence type="ECO:0000256" key="1">
    <source>
        <dbReference type="SAM" id="SignalP"/>
    </source>
</evidence>
<dbReference type="Proteomes" id="UP001158598">
    <property type="component" value="Chromosome"/>
</dbReference>
<name>A0AA35Y0M5_METCP</name>
<dbReference type="EMBL" id="OX458332">
    <property type="protein sequence ID" value="CAI8805053.1"/>
    <property type="molecule type" value="Genomic_DNA"/>
</dbReference>
<gene>
    <name evidence="3" type="ORF">MCNOR_1643</name>
</gene>